<dbReference type="Proteomes" id="UP000002318">
    <property type="component" value="Chromosome"/>
</dbReference>
<proteinExistence type="predicted"/>
<sequence>MLVSVVPIGNSKGIRIPKSILQQLHIEEKVELEVHNKELLIRPIQRKPREGWSEKFMEMNNEGDDTLLIENVDEQDDFTWEW</sequence>
<dbReference type="HOGENOM" id="CLU_150554_3_0_12"/>
<dbReference type="InterPro" id="IPR007159">
    <property type="entry name" value="SpoVT-AbrB_dom"/>
</dbReference>
<organism evidence="2 3">
    <name type="scientific">Sediminispirochaeta smaragdinae (strain DSM 11293 / JCM 15392 / SEBR 4228)</name>
    <name type="common">Spirochaeta smaragdinae</name>
    <dbReference type="NCBI Taxonomy" id="573413"/>
    <lineage>
        <taxon>Bacteria</taxon>
        <taxon>Pseudomonadati</taxon>
        <taxon>Spirochaetota</taxon>
        <taxon>Spirochaetia</taxon>
        <taxon>Spirochaetales</taxon>
        <taxon>Spirochaetaceae</taxon>
        <taxon>Sediminispirochaeta</taxon>
    </lineage>
</organism>
<dbReference type="Pfam" id="PF04014">
    <property type="entry name" value="MazE_antitoxin"/>
    <property type="match status" value="1"/>
</dbReference>
<reference evidence="2 3" key="1">
    <citation type="journal article" date="2010" name="Stand. Genomic Sci.">
        <title>Complete genome sequence of Spirochaeta smaragdinae type strain (SEBR 4228).</title>
        <authorList>
            <person name="Mavromatis K."/>
            <person name="Yasawong M."/>
            <person name="Chertkov O."/>
            <person name="Lapidus A."/>
            <person name="Lucas S."/>
            <person name="Nolan M."/>
            <person name="Del Rio T.G."/>
            <person name="Tice H."/>
            <person name="Cheng J.F."/>
            <person name="Pitluck S."/>
            <person name="Liolios K."/>
            <person name="Ivanova N."/>
            <person name="Tapia R."/>
            <person name="Han C."/>
            <person name="Bruce D."/>
            <person name="Goodwin L."/>
            <person name="Pati A."/>
            <person name="Chen A."/>
            <person name="Palaniappan K."/>
            <person name="Land M."/>
            <person name="Hauser L."/>
            <person name="Chang Y.J."/>
            <person name="Jeffries C.D."/>
            <person name="Detter J.C."/>
            <person name="Rohde M."/>
            <person name="Brambilla E."/>
            <person name="Spring S."/>
            <person name="Goker M."/>
            <person name="Sikorski J."/>
            <person name="Woyke T."/>
            <person name="Bristow J."/>
            <person name="Eisen J.A."/>
            <person name="Markowitz V."/>
            <person name="Hugenholtz P."/>
            <person name="Klenk H.P."/>
            <person name="Kyrpides N.C."/>
        </authorList>
    </citation>
    <scope>NUCLEOTIDE SEQUENCE [LARGE SCALE GENOMIC DNA]</scope>
    <source>
        <strain evidence="3">DSM 11293 / JCM 15392 / SEBR 4228</strain>
    </source>
</reference>
<accession>E1RBV8</accession>
<dbReference type="eggNOG" id="COG2336">
    <property type="taxonomic scope" value="Bacteria"/>
</dbReference>
<protein>
    <submittedName>
        <fullName evidence="2">Transcriptional regulator/antitoxin, MazE</fullName>
    </submittedName>
</protein>
<dbReference type="EMBL" id="CP002116">
    <property type="protein sequence ID" value="ADK79838.1"/>
    <property type="molecule type" value="Genomic_DNA"/>
</dbReference>
<evidence type="ECO:0000313" key="3">
    <source>
        <dbReference type="Proteomes" id="UP000002318"/>
    </source>
</evidence>
<evidence type="ECO:0000313" key="2">
    <source>
        <dbReference type="EMBL" id="ADK79838.1"/>
    </source>
</evidence>
<dbReference type="RefSeq" id="WP_013253302.1">
    <property type="nucleotide sequence ID" value="NC_014364.1"/>
</dbReference>
<dbReference type="Gene3D" id="2.10.260.10">
    <property type="match status" value="1"/>
</dbReference>
<dbReference type="AlphaFoldDB" id="E1RBV8"/>
<dbReference type="SUPFAM" id="SSF89447">
    <property type="entry name" value="AbrB/MazE/MraZ-like"/>
    <property type="match status" value="1"/>
</dbReference>
<name>E1RBV8_SEDSS</name>
<dbReference type="GO" id="GO:0003677">
    <property type="term" value="F:DNA binding"/>
    <property type="evidence" value="ECO:0007669"/>
    <property type="project" value="InterPro"/>
</dbReference>
<dbReference type="OrthoDB" id="9795766at2"/>
<dbReference type="STRING" id="573413.Spirs_0703"/>
<gene>
    <name evidence="2" type="ordered locus">Spirs_0703</name>
</gene>
<dbReference type="KEGG" id="ssm:Spirs_0703"/>
<feature type="domain" description="SpoVT-AbrB" evidence="1">
    <location>
        <begin position="6"/>
        <end position="49"/>
    </location>
</feature>
<dbReference type="InterPro" id="IPR037914">
    <property type="entry name" value="SpoVT-AbrB_sf"/>
</dbReference>
<keyword evidence="3" id="KW-1185">Reference proteome</keyword>
<dbReference type="SMART" id="SM00966">
    <property type="entry name" value="SpoVT_AbrB"/>
    <property type="match status" value="1"/>
</dbReference>
<evidence type="ECO:0000259" key="1">
    <source>
        <dbReference type="SMART" id="SM00966"/>
    </source>
</evidence>